<name>A0A0B0NQA4_GOSAR</name>
<sequence>MCNCGISA</sequence>
<gene>
    <name evidence="1" type="ORF">F383_04134</name>
</gene>
<reference evidence="2" key="1">
    <citation type="submission" date="2014-09" db="EMBL/GenBank/DDBJ databases">
        <authorList>
            <person name="Mudge J."/>
            <person name="Ramaraj T."/>
            <person name="Lindquist I.E."/>
            <person name="Bharti A.K."/>
            <person name="Sundararajan A."/>
            <person name="Cameron C.T."/>
            <person name="Woodward J.E."/>
            <person name="May G.D."/>
            <person name="Brubaker C."/>
            <person name="Broadhvest J."/>
            <person name="Wilkins T.A."/>
        </authorList>
    </citation>
    <scope>NUCLEOTIDE SEQUENCE</scope>
    <source>
        <strain evidence="2">cv. AKA8401</strain>
    </source>
</reference>
<evidence type="ECO:0000313" key="2">
    <source>
        <dbReference type="Proteomes" id="UP000032142"/>
    </source>
</evidence>
<evidence type="ECO:0000313" key="1">
    <source>
        <dbReference type="EMBL" id="KHG15040.1"/>
    </source>
</evidence>
<proteinExistence type="predicted"/>
<dbReference type="EMBL" id="KN402839">
    <property type="protein sequence ID" value="KHG15040.1"/>
    <property type="molecule type" value="Genomic_DNA"/>
</dbReference>
<protein>
    <submittedName>
        <fullName evidence="1">Uncharacterized protein</fullName>
    </submittedName>
</protein>
<organism evidence="1 2">
    <name type="scientific">Gossypium arboreum</name>
    <name type="common">Tree cotton</name>
    <name type="synonym">Gossypium nanking</name>
    <dbReference type="NCBI Taxonomy" id="29729"/>
    <lineage>
        <taxon>Eukaryota</taxon>
        <taxon>Viridiplantae</taxon>
        <taxon>Streptophyta</taxon>
        <taxon>Embryophyta</taxon>
        <taxon>Tracheophyta</taxon>
        <taxon>Spermatophyta</taxon>
        <taxon>Magnoliopsida</taxon>
        <taxon>eudicotyledons</taxon>
        <taxon>Gunneridae</taxon>
        <taxon>Pentapetalae</taxon>
        <taxon>rosids</taxon>
        <taxon>malvids</taxon>
        <taxon>Malvales</taxon>
        <taxon>Malvaceae</taxon>
        <taxon>Malvoideae</taxon>
        <taxon>Gossypium</taxon>
    </lineage>
</organism>
<keyword evidence="2" id="KW-1185">Reference proteome</keyword>
<dbReference type="Proteomes" id="UP000032142">
    <property type="component" value="Unassembled WGS sequence"/>
</dbReference>
<accession>A0A0B0NQA4</accession>